<dbReference type="EMBL" id="BMTD01000045">
    <property type="protein sequence ID" value="GGV30784.1"/>
    <property type="molecule type" value="Genomic_DNA"/>
</dbReference>
<comment type="caution">
    <text evidence="1">The sequence shown here is derived from an EMBL/GenBank/DDBJ whole genome shotgun (WGS) entry which is preliminary data.</text>
</comment>
<keyword evidence="2" id="KW-1185">Reference proteome</keyword>
<proteinExistence type="predicted"/>
<evidence type="ECO:0000313" key="1">
    <source>
        <dbReference type="EMBL" id="GGV30784.1"/>
    </source>
</evidence>
<reference evidence="1" key="2">
    <citation type="submission" date="2020-09" db="EMBL/GenBank/DDBJ databases">
        <authorList>
            <person name="Sun Q."/>
            <person name="Ohkuma M."/>
        </authorList>
    </citation>
    <scope>NUCLEOTIDE SEQUENCE</scope>
    <source>
        <strain evidence="1">JCM 4369</strain>
    </source>
</reference>
<evidence type="ECO:0000313" key="2">
    <source>
        <dbReference type="Proteomes" id="UP000618795"/>
    </source>
</evidence>
<organism evidence="1 2">
    <name type="scientific">Streptomyces filipinensis</name>
    <dbReference type="NCBI Taxonomy" id="66887"/>
    <lineage>
        <taxon>Bacteria</taxon>
        <taxon>Bacillati</taxon>
        <taxon>Actinomycetota</taxon>
        <taxon>Actinomycetes</taxon>
        <taxon>Kitasatosporales</taxon>
        <taxon>Streptomycetaceae</taxon>
        <taxon>Streptomyces</taxon>
    </lineage>
</organism>
<protein>
    <submittedName>
        <fullName evidence="1">Uncharacterized protein</fullName>
    </submittedName>
</protein>
<dbReference type="AlphaFoldDB" id="A0A918MFC1"/>
<sequence>MAGRTRRVPPGQWIADARRFHARGDMDTDRAAQPEKLSMVWSHYDVAWEEELAAARGWAAEDGHLLAPTDATYKGYRVGLFLVVRPTEAPQDRSGRAVLLEMLHAGDQRRDTQPLAFRRELLQVAKEVPAPDRTPVLRELARIPSALPATSEPTAVIHVLFRRRVRPRTTPTRVGNTPWPCPRP</sequence>
<accession>A0A918MFC1</accession>
<gene>
    <name evidence="1" type="ORF">GCM10010260_83950</name>
</gene>
<reference evidence="1" key="1">
    <citation type="journal article" date="2014" name="Int. J. Syst. Evol. Microbiol.">
        <title>Complete genome sequence of Corynebacterium casei LMG S-19264T (=DSM 44701T), isolated from a smear-ripened cheese.</title>
        <authorList>
            <consortium name="US DOE Joint Genome Institute (JGI-PGF)"/>
            <person name="Walter F."/>
            <person name="Albersmeier A."/>
            <person name="Kalinowski J."/>
            <person name="Ruckert C."/>
        </authorList>
    </citation>
    <scope>NUCLEOTIDE SEQUENCE</scope>
    <source>
        <strain evidence="1">JCM 4369</strain>
    </source>
</reference>
<dbReference type="Proteomes" id="UP000618795">
    <property type="component" value="Unassembled WGS sequence"/>
</dbReference>
<name>A0A918MFC1_9ACTN</name>